<dbReference type="PANTHER" id="PTHR21666">
    <property type="entry name" value="PEPTIDASE-RELATED"/>
    <property type="match status" value="1"/>
</dbReference>
<keyword evidence="1" id="KW-0175">Coiled coil</keyword>
<evidence type="ECO:0000313" key="2">
    <source>
        <dbReference type="EMBL" id="OGM08392.1"/>
    </source>
</evidence>
<organism evidence="2 3">
    <name type="scientific">Candidatus Woesebacteria bacterium RBG_13_36_22</name>
    <dbReference type="NCBI Taxonomy" id="1802478"/>
    <lineage>
        <taxon>Bacteria</taxon>
        <taxon>Candidatus Woeseibacteriota</taxon>
    </lineage>
</organism>
<dbReference type="InterPro" id="IPR050570">
    <property type="entry name" value="Cell_wall_metabolism_enzyme"/>
</dbReference>
<dbReference type="EMBL" id="MGFQ01000048">
    <property type="protein sequence ID" value="OGM08392.1"/>
    <property type="molecule type" value="Genomic_DNA"/>
</dbReference>
<gene>
    <name evidence="2" type="ORF">A2Z67_01560</name>
</gene>
<feature type="coiled-coil region" evidence="1">
    <location>
        <begin position="33"/>
        <end position="74"/>
    </location>
</feature>
<evidence type="ECO:0008006" key="4">
    <source>
        <dbReference type="Google" id="ProtNLM"/>
    </source>
</evidence>
<accession>A0A1F7WZY9</accession>
<dbReference type="PANTHER" id="PTHR21666:SF270">
    <property type="entry name" value="MUREIN HYDROLASE ACTIVATOR ENVC"/>
    <property type="match status" value="1"/>
</dbReference>
<dbReference type="AlphaFoldDB" id="A0A1F7WZY9"/>
<reference evidence="2 3" key="1">
    <citation type="journal article" date="2016" name="Nat. Commun.">
        <title>Thousands of microbial genomes shed light on interconnected biogeochemical processes in an aquifer system.</title>
        <authorList>
            <person name="Anantharaman K."/>
            <person name="Brown C.T."/>
            <person name="Hug L.A."/>
            <person name="Sharon I."/>
            <person name="Castelle C.J."/>
            <person name="Probst A.J."/>
            <person name="Thomas B.C."/>
            <person name="Singh A."/>
            <person name="Wilkins M.J."/>
            <person name="Karaoz U."/>
            <person name="Brodie E.L."/>
            <person name="Williams K.H."/>
            <person name="Hubbard S.S."/>
            <person name="Banfield J.F."/>
        </authorList>
    </citation>
    <scope>NUCLEOTIDE SEQUENCE [LARGE SCALE GENOMIC DNA]</scope>
</reference>
<evidence type="ECO:0000256" key="1">
    <source>
        <dbReference type="SAM" id="Coils"/>
    </source>
</evidence>
<protein>
    <recommendedName>
        <fullName evidence="4">Peptidase M23 domain-containing protein</fullName>
    </recommendedName>
</protein>
<comment type="caution">
    <text evidence="2">The sequence shown here is derived from an EMBL/GenBank/DDBJ whole genome shotgun (WGS) entry which is preliminary data.</text>
</comment>
<feature type="coiled-coil region" evidence="1">
    <location>
        <begin position="157"/>
        <end position="226"/>
    </location>
</feature>
<evidence type="ECO:0000313" key="3">
    <source>
        <dbReference type="Proteomes" id="UP000176939"/>
    </source>
</evidence>
<dbReference type="SUPFAM" id="SSF51261">
    <property type="entry name" value="Duplicated hybrid motif"/>
    <property type="match status" value="2"/>
</dbReference>
<name>A0A1F7WZY9_9BACT</name>
<sequence>MLKTKKIFILLTLAFFGFLIFQNSLIFPGIVKAETESEKFERLSREIQEYEAEISKLKSQASTLSNQIAQFDAQIRLTSLKISQTEEKILLLGGRIDQLETSLQTLTRAFASRVVRTYKMARLNEPYAFIISSPDLDAAVTSFHYLQKIQESDRDLLVRLEKAQETYEEEKVDQEDLQTQLEDQKTVLGAQKSAKAYILEQTRNDEKKYQELLAQARAEYEAIQAIIAGKGQEEEVGKVSQGQRIASMIQGPSCNSSGTHLHFIVSQNGNVQNPFNYLKPGVDFENCSGSSCGTSDGDVLNPSGSWDWPINPKIKVFQGYGSTWAVRNTWVGRIYSFHNGVDMNNDLSLDVKAVRSGTLYRGSYSGSGSCQLRYVRVDHDDSDLDTLYLHINY</sequence>
<proteinExistence type="predicted"/>
<dbReference type="Gene3D" id="2.70.70.10">
    <property type="entry name" value="Glucose Permease (Domain IIA)"/>
    <property type="match status" value="1"/>
</dbReference>
<dbReference type="GO" id="GO:0004222">
    <property type="term" value="F:metalloendopeptidase activity"/>
    <property type="evidence" value="ECO:0007669"/>
    <property type="project" value="TreeGrafter"/>
</dbReference>
<dbReference type="Proteomes" id="UP000176939">
    <property type="component" value="Unassembled WGS sequence"/>
</dbReference>
<dbReference type="InterPro" id="IPR011055">
    <property type="entry name" value="Dup_hybrid_motif"/>
</dbReference>
<dbReference type="Gene3D" id="6.10.250.3150">
    <property type="match status" value="1"/>
</dbReference>